<gene>
    <name evidence="1" type="ORF">CMsap09_03765</name>
</gene>
<dbReference type="Proteomes" id="UP000195106">
    <property type="component" value="Unassembled WGS sequence"/>
</dbReference>
<evidence type="ECO:0000313" key="1">
    <source>
        <dbReference type="EMBL" id="OUE08044.1"/>
    </source>
</evidence>
<organism evidence="1 2">
    <name type="scientific">Clavibacter michiganensis</name>
    <dbReference type="NCBI Taxonomy" id="28447"/>
    <lineage>
        <taxon>Bacteria</taxon>
        <taxon>Bacillati</taxon>
        <taxon>Actinomycetota</taxon>
        <taxon>Actinomycetes</taxon>
        <taxon>Micrococcales</taxon>
        <taxon>Microbacteriaceae</taxon>
        <taxon>Clavibacter</taxon>
    </lineage>
</organism>
<comment type="caution">
    <text evidence="1">The sequence shown here is derived from an EMBL/GenBank/DDBJ whole genome shotgun (WGS) entry which is preliminary data.</text>
</comment>
<sequence length="153" mass="16009">MSTDSLDTMRELRRVVAEGRITIGSLSAATGISSTLLLRLTSESVDDGSGITARAGLLTSEETVRVSGLVARLTAGSGVDDDIRLRSILETLTCTLELTPTNIAALTGIDVAAVDAALHDPRDVAMDTRYALAVRASYLLHAMGDAAPSPQVR</sequence>
<name>A0A251XR40_9MICO</name>
<dbReference type="InterPro" id="IPR046930">
    <property type="entry name" value="HTH_60"/>
</dbReference>
<accession>A0A251XR40</accession>
<protein>
    <submittedName>
        <fullName evidence="1">Uncharacterized protein</fullName>
    </submittedName>
</protein>
<dbReference type="Pfam" id="PF20317">
    <property type="entry name" value="HTH_60"/>
    <property type="match status" value="1"/>
</dbReference>
<evidence type="ECO:0000313" key="2">
    <source>
        <dbReference type="Proteomes" id="UP000195106"/>
    </source>
</evidence>
<dbReference type="EMBL" id="MDHJ01000001">
    <property type="protein sequence ID" value="OUE08044.1"/>
    <property type="molecule type" value="Genomic_DNA"/>
</dbReference>
<proteinExistence type="predicted"/>
<reference evidence="1 2" key="1">
    <citation type="submission" date="2016-08" db="EMBL/GenBank/DDBJ databases">
        <title>Genome sequence of Clavibacter michiganensis spp. strain CASJ009.</title>
        <authorList>
            <person name="Thapa S.P."/>
            <person name="Coaker G."/>
        </authorList>
    </citation>
    <scope>NUCLEOTIDE SEQUENCE [LARGE SCALE GENOMIC DNA]</scope>
    <source>
        <strain evidence="1">CASJ009</strain>
    </source>
</reference>
<dbReference type="AlphaFoldDB" id="A0A251XR40"/>